<dbReference type="EMBL" id="FBWC01000038">
    <property type="protein sequence ID" value="CUX66598.1"/>
    <property type="molecule type" value="Genomic_DNA"/>
</dbReference>
<evidence type="ECO:0000313" key="2">
    <source>
        <dbReference type="Proteomes" id="UP000191897"/>
    </source>
</evidence>
<gene>
    <name evidence="1" type="ORF">AGR4C_pa70054</name>
</gene>
<sequence>MEPFRWKNCYADVQTYRHAATIRTYLQDVIVPALETLDRKVDELEQRGGAWAAFARPDMMDVKRETKLAFSLAIQSIWERQLRAYLLGCARELRPTENLQTKIERADWEKLQVFFASLRGIELRAFPSFDALDILQNLGSAARHGDGGSAKKLIHQCPDLWAHLSEALKDGNAGLEYRTVAMMDVPFDRLEGFAEAVARFWEDAEYIYNESIETKAAQLEARLADERLQRRWTPRRL</sequence>
<dbReference type="RefSeq" id="WP_080867781.1">
    <property type="nucleotide sequence ID" value="NZ_LT009732.1"/>
</dbReference>
<proteinExistence type="predicted"/>
<protein>
    <submittedName>
        <fullName evidence="1">Uncharacterized protein</fullName>
    </submittedName>
</protein>
<organism evidence="1 2">
    <name type="scientific">Agrobacterium tumefaciens str. Kerr 14</name>
    <dbReference type="NCBI Taxonomy" id="1183424"/>
    <lineage>
        <taxon>Bacteria</taxon>
        <taxon>Pseudomonadati</taxon>
        <taxon>Pseudomonadota</taxon>
        <taxon>Alphaproteobacteria</taxon>
        <taxon>Hyphomicrobiales</taxon>
        <taxon>Rhizobiaceae</taxon>
        <taxon>Rhizobium/Agrobacterium group</taxon>
        <taxon>Agrobacterium</taxon>
        <taxon>Agrobacterium tumefaciens complex</taxon>
    </lineage>
</organism>
<dbReference type="AlphaFoldDB" id="A0A1S7SCE5"/>
<dbReference type="Proteomes" id="UP000191897">
    <property type="component" value="Unassembled WGS sequence"/>
</dbReference>
<evidence type="ECO:0000313" key="1">
    <source>
        <dbReference type="EMBL" id="CUX66598.1"/>
    </source>
</evidence>
<accession>A0A1S7SCE5</accession>
<reference evidence="1 2" key="1">
    <citation type="submission" date="2016-01" db="EMBL/GenBank/DDBJ databases">
        <authorList>
            <person name="Oliw E.H."/>
        </authorList>
    </citation>
    <scope>NUCLEOTIDE SEQUENCE [LARGE SCALE GENOMIC DNA]</scope>
    <source>
        <strain evidence="1 2">Kerr 14</strain>
    </source>
</reference>
<name>A0A1S7SCE5_AGRTU</name>